<dbReference type="Proteomes" id="UP000818603">
    <property type="component" value="Unassembled WGS sequence"/>
</dbReference>
<dbReference type="EMBL" id="VCJR02000001">
    <property type="protein sequence ID" value="NHK27369.1"/>
    <property type="molecule type" value="Genomic_DNA"/>
</dbReference>
<evidence type="ECO:0000313" key="2">
    <source>
        <dbReference type="EMBL" id="NHK27369.1"/>
    </source>
</evidence>
<dbReference type="Proteomes" id="UP000621856">
    <property type="component" value="Unassembled WGS sequence"/>
</dbReference>
<proteinExistence type="predicted"/>
<comment type="caution">
    <text evidence="1">The sequence shown here is derived from an EMBL/GenBank/DDBJ whole genome shotgun (WGS) entry which is preliminary data.</text>
</comment>
<evidence type="ECO:0000313" key="1">
    <source>
        <dbReference type="EMBL" id="GGH95228.1"/>
    </source>
</evidence>
<dbReference type="EMBL" id="BMGZ01000001">
    <property type="protein sequence ID" value="GGH95228.1"/>
    <property type="molecule type" value="Genomic_DNA"/>
</dbReference>
<protein>
    <submittedName>
        <fullName evidence="1">Uncharacterized protein</fullName>
    </submittedName>
</protein>
<evidence type="ECO:0000313" key="4">
    <source>
        <dbReference type="Proteomes" id="UP000818603"/>
    </source>
</evidence>
<organism evidence="1 3">
    <name type="scientific">Aquisalinus luteolus</name>
    <dbReference type="NCBI Taxonomy" id="1566827"/>
    <lineage>
        <taxon>Bacteria</taxon>
        <taxon>Pseudomonadati</taxon>
        <taxon>Pseudomonadota</taxon>
        <taxon>Alphaproteobacteria</taxon>
        <taxon>Parvularculales</taxon>
        <taxon>Parvularculaceae</taxon>
        <taxon>Aquisalinus</taxon>
    </lineage>
</organism>
<evidence type="ECO:0000313" key="3">
    <source>
        <dbReference type="Proteomes" id="UP000621856"/>
    </source>
</evidence>
<name>A0A8J3A184_9PROT</name>
<gene>
    <name evidence="2" type="ORF">FF098_005580</name>
    <name evidence="1" type="ORF">GCM10011355_11270</name>
</gene>
<reference evidence="2 4" key="2">
    <citation type="submission" date="2020-02" db="EMBL/GenBank/DDBJ databases">
        <title>Genome sequence of Parvularcula flava strain NH6-79.</title>
        <authorList>
            <person name="Abdul Karim M.H."/>
            <person name="Lam M.Q."/>
            <person name="Chen S.J."/>
            <person name="Yahya A."/>
            <person name="Shahir S."/>
            <person name="Shamsir M.S."/>
            <person name="Chong C.S."/>
        </authorList>
    </citation>
    <scope>NUCLEOTIDE SEQUENCE [LARGE SCALE GENOMIC DNA]</scope>
    <source>
        <strain evidence="2 4">NH6-79</strain>
    </source>
</reference>
<reference evidence="1" key="3">
    <citation type="submission" date="2020-09" db="EMBL/GenBank/DDBJ databases">
        <authorList>
            <person name="Sun Q."/>
            <person name="Zhou Y."/>
        </authorList>
    </citation>
    <scope>NUCLEOTIDE SEQUENCE</scope>
    <source>
        <strain evidence="1">CGMCC 1.14984</strain>
    </source>
</reference>
<sequence>MSEYQVQDHDEAFLRQISEADLISYMSDATRALKQMSSSKNLSALSEVYGLALSLMERHNGFGANSHRMTG</sequence>
<dbReference type="RefSeq" id="WP_155138261.1">
    <property type="nucleotide sequence ID" value="NZ_BMGZ01000001.1"/>
</dbReference>
<reference evidence="1" key="1">
    <citation type="journal article" date="2014" name="Int. J. Syst. Evol. Microbiol.">
        <title>Complete genome sequence of Corynebacterium casei LMG S-19264T (=DSM 44701T), isolated from a smear-ripened cheese.</title>
        <authorList>
            <consortium name="US DOE Joint Genome Institute (JGI-PGF)"/>
            <person name="Walter F."/>
            <person name="Albersmeier A."/>
            <person name="Kalinowski J."/>
            <person name="Ruckert C."/>
        </authorList>
    </citation>
    <scope>NUCLEOTIDE SEQUENCE</scope>
    <source>
        <strain evidence="1">CGMCC 1.14984</strain>
    </source>
</reference>
<accession>A0A8J3A184</accession>
<keyword evidence="4" id="KW-1185">Reference proteome</keyword>
<dbReference type="AlphaFoldDB" id="A0A8J3A184"/>